<sequence length="169" mass="19108">MIWPFLFALLFVIFAWRSIYDKASDFLDYCFSTFFLVVFTAMAFGVGLGFASLIGLAVPKHWTGPETTKLVSLRDSDGISGHFFLGTGSIGTTQYYFFYKEAGQGYQPGKVAVADNVMVFEEKRQGGDLKAYTYQFVNPSLGWIAMDWQSQKYEFVIPDGSLKKNFVLR</sequence>
<proteinExistence type="predicted"/>
<dbReference type="EMBL" id="LCCD01000011">
    <property type="protein sequence ID" value="KKS25046.1"/>
    <property type="molecule type" value="Genomic_DNA"/>
</dbReference>
<reference evidence="2 3" key="1">
    <citation type="journal article" date="2015" name="Nature">
        <title>rRNA introns, odd ribosomes, and small enigmatic genomes across a large radiation of phyla.</title>
        <authorList>
            <person name="Brown C.T."/>
            <person name="Hug L.A."/>
            <person name="Thomas B.C."/>
            <person name="Sharon I."/>
            <person name="Castelle C.J."/>
            <person name="Singh A."/>
            <person name="Wilkins M.J."/>
            <person name="Williams K.H."/>
            <person name="Banfield J.F."/>
        </authorList>
    </citation>
    <scope>NUCLEOTIDE SEQUENCE [LARGE SCALE GENOMIC DNA]</scope>
</reference>
<comment type="caution">
    <text evidence="2">The sequence shown here is derived from an EMBL/GenBank/DDBJ whole genome shotgun (WGS) entry which is preliminary data.</text>
</comment>
<evidence type="ECO:0000256" key="1">
    <source>
        <dbReference type="SAM" id="Phobius"/>
    </source>
</evidence>
<feature type="transmembrane region" description="Helical" evidence="1">
    <location>
        <begin position="33"/>
        <end position="58"/>
    </location>
</feature>
<gene>
    <name evidence="2" type="ORF">UU83_C0011G0010</name>
</gene>
<keyword evidence="1" id="KW-0472">Membrane</keyword>
<dbReference type="Proteomes" id="UP000033856">
    <property type="component" value="Unassembled WGS sequence"/>
</dbReference>
<evidence type="ECO:0000313" key="3">
    <source>
        <dbReference type="Proteomes" id="UP000033856"/>
    </source>
</evidence>
<protein>
    <submittedName>
        <fullName evidence="2">Uncharacterized protein</fullName>
    </submittedName>
</protein>
<keyword evidence="1" id="KW-0812">Transmembrane</keyword>
<evidence type="ECO:0000313" key="2">
    <source>
        <dbReference type="EMBL" id="KKS25046.1"/>
    </source>
</evidence>
<dbReference type="AlphaFoldDB" id="A0A0G0ZSR4"/>
<organism evidence="2 3">
    <name type="scientific">Candidatus Jorgensenbacteria bacterium GW2011_GWF2_41_8</name>
    <dbReference type="NCBI Taxonomy" id="1618667"/>
    <lineage>
        <taxon>Bacteria</taxon>
        <taxon>Candidatus Joergenseniibacteriota</taxon>
    </lineage>
</organism>
<name>A0A0G0ZSR4_9BACT</name>
<keyword evidence="1" id="KW-1133">Transmembrane helix</keyword>
<accession>A0A0G0ZSR4</accession>